<dbReference type="OrthoDB" id="426986at2"/>
<reference evidence="1 2" key="1">
    <citation type="journal article" date="2019" name="Genome Biol. Evol.">
        <title>Day and night: Metabolic profiles and evolutionary relationships of six axenic non-marine cyanobacteria.</title>
        <authorList>
            <person name="Will S.E."/>
            <person name="Henke P."/>
            <person name="Boedeker C."/>
            <person name="Huang S."/>
            <person name="Brinkmann H."/>
            <person name="Rohde M."/>
            <person name="Jarek M."/>
            <person name="Friedl T."/>
            <person name="Seufert S."/>
            <person name="Schumacher M."/>
            <person name="Overmann J."/>
            <person name="Neumann-Schaal M."/>
            <person name="Petersen J."/>
        </authorList>
    </citation>
    <scope>NUCLEOTIDE SEQUENCE [LARGE SCALE GENOMIC DNA]</scope>
    <source>
        <strain evidence="1 2">PCC 6912</strain>
    </source>
</reference>
<evidence type="ECO:0000313" key="1">
    <source>
        <dbReference type="EMBL" id="RUR83428.1"/>
    </source>
</evidence>
<accession>A0A3S1FQ25</accession>
<dbReference type="STRING" id="211165.GCA_000317285_04805"/>
<gene>
    <name evidence="1" type="ORF">PCC6912_22610</name>
</gene>
<dbReference type="EMBL" id="RSCJ01000007">
    <property type="protein sequence ID" value="RUR83428.1"/>
    <property type="molecule type" value="Genomic_DNA"/>
</dbReference>
<dbReference type="Proteomes" id="UP000268857">
    <property type="component" value="Unassembled WGS sequence"/>
</dbReference>
<dbReference type="InterPro" id="IPR055643">
    <property type="entry name" value="DUF7219"/>
</dbReference>
<evidence type="ECO:0008006" key="3">
    <source>
        <dbReference type="Google" id="ProtNLM"/>
    </source>
</evidence>
<name>A0A3S1FQ25_CHLFR</name>
<sequence length="86" mass="9843">MSQLNQENKHGFLYPRSRYYGKAQPENVAFNAKLQEFAHQVGYLTNFATSGKLTPEEAYTQMKTLWKDLKLSKKNLGIGTQSIEKS</sequence>
<organism evidence="1 2">
    <name type="scientific">Chlorogloeopsis fritschii PCC 6912</name>
    <dbReference type="NCBI Taxonomy" id="211165"/>
    <lineage>
        <taxon>Bacteria</taxon>
        <taxon>Bacillati</taxon>
        <taxon>Cyanobacteriota</taxon>
        <taxon>Cyanophyceae</taxon>
        <taxon>Nostocales</taxon>
        <taxon>Chlorogloeopsidaceae</taxon>
        <taxon>Chlorogloeopsis</taxon>
    </lineage>
</organism>
<evidence type="ECO:0000313" key="2">
    <source>
        <dbReference type="Proteomes" id="UP000268857"/>
    </source>
</evidence>
<dbReference type="AlphaFoldDB" id="A0A3S1FQ25"/>
<dbReference type="Pfam" id="PF23856">
    <property type="entry name" value="DUF7219"/>
    <property type="match status" value="1"/>
</dbReference>
<proteinExistence type="predicted"/>
<protein>
    <recommendedName>
        <fullName evidence="3">Isopropylmalate/homocitrate/citramalate synthases</fullName>
    </recommendedName>
</protein>
<comment type="caution">
    <text evidence="1">The sequence shown here is derived from an EMBL/GenBank/DDBJ whole genome shotgun (WGS) entry which is preliminary data.</text>
</comment>
<dbReference type="RefSeq" id="WP_016874636.1">
    <property type="nucleotide sequence ID" value="NZ_AJLN01000116.1"/>
</dbReference>
<keyword evidence="2" id="KW-1185">Reference proteome</keyword>